<keyword evidence="14" id="KW-0479">Metal-binding</keyword>
<evidence type="ECO:0000256" key="4">
    <source>
        <dbReference type="ARBA" id="ARBA00012483"/>
    </source>
</evidence>
<keyword evidence="15" id="KW-0175">Coiled coil</keyword>
<dbReference type="InterPro" id="IPR056527">
    <property type="entry name" value="WD40_RFWD3"/>
</dbReference>
<dbReference type="InterPro" id="IPR001841">
    <property type="entry name" value="Znf_RING"/>
</dbReference>
<dbReference type="InterPro" id="IPR036322">
    <property type="entry name" value="WD40_repeat_dom_sf"/>
</dbReference>
<feature type="domain" description="RING-type" evidence="17">
    <location>
        <begin position="133"/>
        <end position="176"/>
    </location>
</feature>
<evidence type="ECO:0000256" key="5">
    <source>
        <dbReference type="ARBA" id="ARBA00022490"/>
    </source>
</evidence>
<evidence type="ECO:0000256" key="12">
    <source>
        <dbReference type="ARBA" id="ARBA00023242"/>
    </source>
</evidence>
<name>A0A081ALS8_PHYNI</name>
<dbReference type="Gene3D" id="3.30.40.10">
    <property type="entry name" value="Zinc/RING finger domain, C3HC4 (zinc finger)"/>
    <property type="match status" value="1"/>
</dbReference>
<comment type="subcellular location">
    <subcellularLocation>
        <location evidence="2">Cytoplasm</location>
    </subcellularLocation>
    <subcellularLocation>
        <location evidence="13">Nucleus</location>
        <location evidence="13">Nuclear body</location>
    </subcellularLocation>
</comment>
<evidence type="ECO:0000256" key="7">
    <source>
        <dbReference type="ARBA" id="ARBA00022679"/>
    </source>
</evidence>
<proteinExistence type="predicted"/>
<dbReference type="GO" id="GO:0016604">
    <property type="term" value="C:nuclear body"/>
    <property type="evidence" value="ECO:0007669"/>
    <property type="project" value="UniProtKB-SubCell"/>
</dbReference>
<dbReference type="GO" id="GO:0008270">
    <property type="term" value="F:zinc ion binding"/>
    <property type="evidence" value="ECO:0007669"/>
    <property type="project" value="UniProtKB-KW"/>
</dbReference>
<dbReference type="GO" id="GO:0005737">
    <property type="term" value="C:cytoplasm"/>
    <property type="evidence" value="ECO:0007669"/>
    <property type="project" value="UniProtKB-SubCell"/>
</dbReference>
<evidence type="ECO:0000256" key="16">
    <source>
        <dbReference type="SAM" id="MobiDB-lite"/>
    </source>
</evidence>
<feature type="coiled-coil region" evidence="15">
    <location>
        <begin position="200"/>
        <end position="234"/>
    </location>
</feature>
<keyword evidence="11" id="KW-0234">DNA repair</keyword>
<protein>
    <recommendedName>
        <fullName evidence="4">RING-type E3 ubiquitin transferase</fullName>
        <ecNumber evidence="4">2.3.2.27</ecNumber>
    </recommendedName>
</protein>
<dbReference type="Proteomes" id="UP000028582">
    <property type="component" value="Unassembled WGS sequence"/>
</dbReference>
<comment type="pathway">
    <text evidence="3">Protein modification; protein ubiquitination.</text>
</comment>
<evidence type="ECO:0000256" key="1">
    <source>
        <dbReference type="ARBA" id="ARBA00000900"/>
    </source>
</evidence>
<evidence type="ECO:0000259" key="17">
    <source>
        <dbReference type="PROSITE" id="PS50089"/>
    </source>
</evidence>
<dbReference type="OrthoDB" id="5600418at2759"/>
<keyword evidence="10" id="KW-0833">Ubl conjugation pathway</keyword>
<dbReference type="GO" id="GO:0061630">
    <property type="term" value="F:ubiquitin protein ligase activity"/>
    <property type="evidence" value="ECO:0007669"/>
    <property type="project" value="UniProtKB-EC"/>
</dbReference>
<dbReference type="GO" id="GO:0016567">
    <property type="term" value="P:protein ubiquitination"/>
    <property type="evidence" value="ECO:0007669"/>
    <property type="project" value="InterPro"/>
</dbReference>
<dbReference type="PROSITE" id="PS50089">
    <property type="entry name" value="ZF_RING_2"/>
    <property type="match status" value="1"/>
</dbReference>
<feature type="compositionally biased region" description="Acidic residues" evidence="16">
    <location>
        <begin position="30"/>
        <end position="49"/>
    </location>
</feature>
<feature type="region of interest" description="Disordered" evidence="16">
    <location>
        <begin position="1"/>
        <end position="58"/>
    </location>
</feature>
<dbReference type="InterPro" id="IPR037381">
    <property type="entry name" value="RFWD3"/>
</dbReference>
<keyword evidence="14" id="KW-0862">Zinc</keyword>
<evidence type="ECO:0000256" key="2">
    <source>
        <dbReference type="ARBA" id="ARBA00004496"/>
    </source>
</evidence>
<dbReference type="Pfam" id="PF13639">
    <property type="entry name" value="zf-RING_2"/>
    <property type="match status" value="1"/>
</dbReference>
<dbReference type="CDD" id="cd16450">
    <property type="entry name" value="mRING-C3HGC3_RFWD3"/>
    <property type="match status" value="1"/>
</dbReference>
<evidence type="ECO:0000256" key="11">
    <source>
        <dbReference type="ARBA" id="ARBA00023204"/>
    </source>
</evidence>
<dbReference type="PANTHER" id="PTHR16047:SF7">
    <property type="entry name" value="E3 UBIQUITIN-PROTEIN LIGASE RFWD3"/>
    <property type="match status" value="1"/>
</dbReference>
<keyword evidence="5" id="KW-0963">Cytoplasm</keyword>
<dbReference type="SUPFAM" id="SSF50978">
    <property type="entry name" value="WD40 repeat-like"/>
    <property type="match status" value="1"/>
</dbReference>
<evidence type="ECO:0000256" key="14">
    <source>
        <dbReference type="PROSITE-ProRule" id="PRU00175"/>
    </source>
</evidence>
<comment type="catalytic activity">
    <reaction evidence="1">
        <text>S-ubiquitinyl-[E2 ubiquitin-conjugating enzyme]-L-cysteine + [acceptor protein]-L-lysine = [E2 ubiquitin-conjugating enzyme]-L-cysteine + N(6)-ubiquitinyl-[acceptor protein]-L-lysine.</text>
        <dbReference type="EC" id="2.3.2.27"/>
    </reaction>
</comment>
<evidence type="ECO:0000256" key="8">
    <source>
        <dbReference type="ARBA" id="ARBA00022737"/>
    </source>
</evidence>
<keyword evidence="12" id="KW-0539">Nucleus</keyword>
<evidence type="ECO:0000256" key="13">
    <source>
        <dbReference type="ARBA" id="ARBA00034306"/>
    </source>
</evidence>
<dbReference type="InterPro" id="IPR015943">
    <property type="entry name" value="WD40/YVTN_repeat-like_dom_sf"/>
</dbReference>
<organism evidence="18 19">
    <name type="scientific">Phytophthora nicotianae P1976</name>
    <dbReference type="NCBI Taxonomy" id="1317066"/>
    <lineage>
        <taxon>Eukaryota</taxon>
        <taxon>Sar</taxon>
        <taxon>Stramenopiles</taxon>
        <taxon>Oomycota</taxon>
        <taxon>Peronosporomycetes</taxon>
        <taxon>Peronosporales</taxon>
        <taxon>Peronosporaceae</taxon>
        <taxon>Phytophthora</taxon>
    </lineage>
</organism>
<evidence type="ECO:0000256" key="3">
    <source>
        <dbReference type="ARBA" id="ARBA00004906"/>
    </source>
</evidence>
<evidence type="ECO:0000256" key="15">
    <source>
        <dbReference type="SAM" id="Coils"/>
    </source>
</evidence>
<gene>
    <name evidence="18" type="ORF">F444_05555</name>
</gene>
<reference evidence="18 19" key="1">
    <citation type="submission" date="2013-11" db="EMBL/GenBank/DDBJ databases">
        <title>The Genome Sequence of Phytophthora parasitica P1976.</title>
        <authorList>
            <consortium name="The Broad Institute Genomics Platform"/>
            <person name="Russ C."/>
            <person name="Tyler B."/>
            <person name="Panabieres F."/>
            <person name="Shan W."/>
            <person name="Tripathy S."/>
            <person name="Grunwald N."/>
            <person name="Machado M."/>
            <person name="Johnson C.S."/>
            <person name="Walker B."/>
            <person name="Young S."/>
            <person name="Zeng Q."/>
            <person name="Gargeya S."/>
            <person name="Fitzgerald M."/>
            <person name="Haas B."/>
            <person name="Abouelleil A."/>
            <person name="Allen A.W."/>
            <person name="Alvarado L."/>
            <person name="Arachchi H.M."/>
            <person name="Berlin A.M."/>
            <person name="Chapman S.B."/>
            <person name="Gainer-Dewar J."/>
            <person name="Goldberg J."/>
            <person name="Griggs A."/>
            <person name="Gujja S."/>
            <person name="Hansen M."/>
            <person name="Howarth C."/>
            <person name="Imamovic A."/>
            <person name="Ireland A."/>
            <person name="Larimer J."/>
            <person name="McCowan C."/>
            <person name="Murphy C."/>
            <person name="Pearson M."/>
            <person name="Poon T.W."/>
            <person name="Priest M."/>
            <person name="Roberts A."/>
            <person name="Saif S."/>
            <person name="Shea T."/>
            <person name="Sisk P."/>
            <person name="Sykes S."/>
            <person name="Wortman J."/>
            <person name="Nusbaum C."/>
            <person name="Birren B."/>
        </authorList>
    </citation>
    <scope>NUCLEOTIDE SEQUENCE [LARGE SCALE GENOMIC DNA]</scope>
    <source>
        <strain evidence="18 19">P1976</strain>
    </source>
</reference>
<dbReference type="SUPFAM" id="SSF57850">
    <property type="entry name" value="RING/U-box"/>
    <property type="match status" value="1"/>
</dbReference>
<evidence type="ECO:0000256" key="9">
    <source>
        <dbReference type="ARBA" id="ARBA00022763"/>
    </source>
</evidence>
<feature type="compositionally biased region" description="Low complexity" evidence="16">
    <location>
        <begin position="20"/>
        <end position="29"/>
    </location>
</feature>
<dbReference type="AlphaFoldDB" id="A0A081ALS8"/>
<dbReference type="EC" id="2.3.2.27" evidence="4"/>
<dbReference type="InterPro" id="IPR013083">
    <property type="entry name" value="Znf_RING/FYVE/PHD"/>
</dbReference>
<evidence type="ECO:0000256" key="10">
    <source>
        <dbReference type="ARBA" id="ARBA00022786"/>
    </source>
</evidence>
<dbReference type="EMBL" id="ANJA01001057">
    <property type="protein sequence ID" value="ETO79839.1"/>
    <property type="molecule type" value="Genomic_DNA"/>
</dbReference>
<dbReference type="Pfam" id="PF23419">
    <property type="entry name" value="WD40_RFWD3"/>
    <property type="match status" value="1"/>
</dbReference>
<dbReference type="Gene3D" id="2.130.10.10">
    <property type="entry name" value="YVTN repeat-like/Quinoprotein amine dehydrogenase"/>
    <property type="match status" value="1"/>
</dbReference>
<comment type="caution">
    <text evidence="18">The sequence shown here is derived from an EMBL/GenBank/DDBJ whole genome shotgun (WGS) entry which is preliminary data.</text>
</comment>
<evidence type="ECO:0000313" key="18">
    <source>
        <dbReference type="EMBL" id="ETO79839.1"/>
    </source>
</evidence>
<evidence type="ECO:0000313" key="19">
    <source>
        <dbReference type="Proteomes" id="UP000028582"/>
    </source>
</evidence>
<keyword evidence="6" id="KW-0853">WD repeat</keyword>
<keyword evidence="9" id="KW-0227">DNA damage</keyword>
<keyword evidence="7" id="KW-0808">Transferase</keyword>
<dbReference type="PANTHER" id="PTHR16047">
    <property type="entry name" value="RFWD3 PROTEIN"/>
    <property type="match status" value="1"/>
</dbReference>
<keyword evidence="14" id="KW-0863">Zinc-finger</keyword>
<keyword evidence="8" id="KW-0677">Repeat</keyword>
<sequence>MPRSINDLLFGPSSDEESGGDYADYSGSSDSDDDGSESDSDDDGSESDSEIAREIDHRAAASVVNLTLPPTNRPNSFQPIAAAENDDDEVQILSAAEAAAEVAAAARRALEDPNASRKRKRPVVETKPEPTECTICCEDCTIVGHHRLVALKCGHLFGRKCIERWISEKQTCPNCSAIVRRTDICLLFSDHVAVVDNAGLQEMTTKFEEEKKKSTKLEKEVAGLKKQLQARAKETTRLNAELIKFKKAIADMQCKAAQERLSSSVAFSRSGLALPPGVAGGSAVSPSRQAAGQVTMSPAVSHPHPPSELGNSSFAAAIRKYKPIFGVPLLGARVFSIARSCRFLCVGDKIAQDSYGILMLSSQDPTLGVRLPVHSSDVRDISIHSSEKFVLTVAFDGKLAMTSLQDKKVALQIVLPSGRRQGWSCTFSDSDPYAMYCGFQDGSVAKYDYRKPSAGDQGIVKSFALPQRQPVHSIKLFKTPEGTEGLVAATFRGLSVWRNVADANAGDGSVGAAPFSQVPSDQACFSLASNQLHSNQVVVSSRSSPMKHSVFDLRTVGLGRLSPRMEVVGHKAPSVLSRSAMWSEVDGSSMVASWSHDVEGVTMWNVATQQEVSGPKPTFLNVASAAMPVVDIQHAVAQNSWSSGAALFGTMTARQLCVYGSGGWAA</sequence>
<evidence type="ECO:0000256" key="6">
    <source>
        <dbReference type="ARBA" id="ARBA00022574"/>
    </source>
</evidence>
<accession>A0A081ALS8</accession>
<dbReference type="GO" id="GO:0036297">
    <property type="term" value="P:interstrand cross-link repair"/>
    <property type="evidence" value="ECO:0007669"/>
    <property type="project" value="InterPro"/>
</dbReference>